<dbReference type="Proteomes" id="UP000825051">
    <property type="component" value="Chromosome"/>
</dbReference>
<feature type="region of interest" description="Disordered" evidence="1">
    <location>
        <begin position="362"/>
        <end position="396"/>
    </location>
</feature>
<accession>A0A8F9TVK2</accession>
<evidence type="ECO:0000256" key="1">
    <source>
        <dbReference type="SAM" id="MobiDB-lite"/>
    </source>
</evidence>
<dbReference type="AlphaFoldDB" id="A0A8F9TVK2"/>
<organism evidence="3 4">
    <name type="scientific">Horticoccus luteus</name>
    <dbReference type="NCBI Taxonomy" id="2862869"/>
    <lineage>
        <taxon>Bacteria</taxon>
        <taxon>Pseudomonadati</taxon>
        <taxon>Verrucomicrobiota</taxon>
        <taxon>Opitutia</taxon>
        <taxon>Opitutales</taxon>
        <taxon>Opitutaceae</taxon>
        <taxon>Horticoccus</taxon>
    </lineage>
</organism>
<dbReference type="RefSeq" id="WP_220164286.1">
    <property type="nucleotide sequence ID" value="NZ_CP080507.1"/>
</dbReference>
<dbReference type="Pfam" id="PF14238">
    <property type="entry name" value="DUF4340"/>
    <property type="match status" value="1"/>
</dbReference>
<feature type="domain" description="DUF4340" evidence="2">
    <location>
        <begin position="71"/>
        <end position="245"/>
    </location>
</feature>
<evidence type="ECO:0000313" key="4">
    <source>
        <dbReference type="Proteomes" id="UP000825051"/>
    </source>
</evidence>
<feature type="compositionally biased region" description="Basic and acidic residues" evidence="1">
    <location>
        <begin position="296"/>
        <end position="305"/>
    </location>
</feature>
<keyword evidence="4" id="KW-1185">Reference proteome</keyword>
<evidence type="ECO:0000259" key="2">
    <source>
        <dbReference type="Pfam" id="PF14238"/>
    </source>
</evidence>
<dbReference type="KEGG" id="ole:K0B96_04455"/>
<feature type="compositionally biased region" description="Pro residues" evidence="1">
    <location>
        <begin position="370"/>
        <end position="389"/>
    </location>
</feature>
<proteinExistence type="predicted"/>
<sequence>MKLRTLVLVVGLLLLVSGAVYWLRRPAAPTGVDPRIGQSLVDNAALEKAARLRLTDNGKTVLLARQPDATWRVASYYDFPADFSKISQFVGELSNAKFQRLVTTRPDRLARLDFKGTQISLLDASNKPEWSLDLGKTADAGGRYVRFDNEQKAYLADFNGWIDTDSKNWADTTLVQVKPEDVASVGLTFSDGASVHALRAKKGEAFHADNPPAGRQLNGAKLTSLLGSVTGLHFSDTTAPDDAAAQAAEKHTRSVTLKTFDGQTLTVTFARTPEEKKLKPPAPEKGGVASLGTSKDVAKGGEAADGKSAQPAPKVEPEFETTPAGPVFVRVMSSDSAAPINELMKKRAFKIYDYAFTSLPNSPADLFENAPPPTPASAPAGKTPPPAPTPTGATKP</sequence>
<protein>
    <submittedName>
        <fullName evidence="3">DUF4340 domain-containing protein</fullName>
    </submittedName>
</protein>
<feature type="region of interest" description="Disordered" evidence="1">
    <location>
        <begin position="271"/>
        <end position="321"/>
    </location>
</feature>
<dbReference type="InterPro" id="IPR025641">
    <property type="entry name" value="DUF4340"/>
</dbReference>
<reference evidence="3" key="1">
    <citation type="submission" date="2021-08" db="EMBL/GenBank/DDBJ databases">
        <title>Genome of a novel bacterium of the phylum Verrucomicrobia, Oleiharenicola sp. KSB-15.</title>
        <authorList>
            <person name="Chung J.-H."/>
            <person name="Ahn J.-H."/>
            <person name="Yoon Y."/>
            <person name="Kim D.-Y."/>
            <person name="An S.-H."/>
            <person name="Park I."/>
            <person name="Yeon J."/>
        </authorList>
    </citation>
    <scope>NUCLEOTIDE SEQUENCE</scope>
    <source>
        <strain evidence="3">KSB-15</strain>
    </source>
</reference>
<dbReference type="EMBL" id="CP080507">
    <property type="protein sequence ID" value="QYM79875.1"/>
    <property type="molecule type" value="Genomic_DNA"/>
</dbReference>
<gene>
    <name evidence="3" type="ORF">K0B96_04455</name>
</gene>
<evidence type="ECO:0000313" key="3">
    <source>
        <dbReference type="EMBL" id="QYM79875.1"/>
    </source>
</evidence>
<name>A0A8F9TVK2_9BACT</name>